<dbReference type="InterPro" id="IPR021729">
    <property type="entry name" value="DUF3298"/>
</dbReference>
<dbReference type="STRING" id="946077.W5A_01505"/>
<dbReference type="Gene3D" id="3.90.640.20">
    <property type="entry name" value="Heat-shock cognate protein, ATPase"/>
    <property type="match status" value="1"/>
</dbReference>
<evidence type="ECO:0008006" key="5">
    <source>
        <dbReference type="Google" id="ProtNLM"/>
    </source>
</evidence>
<protein>
    <recommendedName>
        <fullName evidence="5">DUF3298 domain-containing protein</fullName>
    </recommendedName>
</protein>
<comment type="caution">
    <text evidence="3">The sequence shown here is derived from an EMBL/GenBank/DDBJ whole genome shotgun (WGS) entry which is preliminary data.</text>
</comment>
<accession>I0WJU2</accession>
<evidence type="ECO:0000313" key="3">
    <source>
        <dbReference type="EMBL" id="EID76658.1"/>
    </source>
</evidence>
<reference evidence="3 4" key="1">
    <citation type="journal article" date="2012" name="J. Bacteriol.">
        <title>Genome Sequence of the Halotolerant Bacterium Imtechella halotolerans K1T.</title>
        <authorList>
            <person name="Kumar S."/>
            <person name="Vikram S."/>
            <person name="Subramanian S."/>
            <person name="Raghava G.P."/>
            <person name="Pinnaka A.K."/>
        </authorList>
    </citation>
    <scope>NUCLEOTIDE SEQUENCE [LARGE SCALE GENOMIC DNA]</scope>
    <source>
        <strain evidence="3 4">K1</strain>
    </source>
</reference>
<dbReference type="PROSITE" id="PS51257">
    <property type="entry name" value="PROKAR_LIPOPROTEIN"/>
    <property type="match status" value="1"/>
</dbReference>
<dbReference type="Gene3D" id="3.30.565.40">
    <property type="entry name" value="Fervidobacterium nodosum Rt17-B1 like"/>
    <property type="match status" value="1"/>
</dbReference>
<dbReference type="OrthoDB" id="594879at2"/>
<evidence type="ECO:0000259" key="2">
    <source>
        <dbReference type="Pfam" id="PF13739"/>
    </source>
</evidence>
<organism evidence="3 4">
    <name type="scientific">Imtechella halotolerans K1</name>
    <dbReference type="NCBI Taxonomy" id="946077"/>
    <lineage>
        <taxon>Bacteria</taxon>
        <taxon>Pseudomonadati</taxon>
        <taxon>Bacteroidota</taxon>
        <taxon>Flavobacteriia</taxon>
        <taxon>Flavobacteriales</taxon>
        <taxon>Flavobacteriaceae</taxon>
        <taxon>Imtechella</taxon>
    </lineage>
</organism>
<dbReference type="eggNOG" id="ENOG502Z967">
    <property type="taxonomic scope" value="Bacteria"/>
</dbReference>
<sequence length="249" mass="28011">MNKFFYFAFASCLFIACSKEQNITFTEKTLEAQSNDCLEQTCATVSITYPYIVASDSISHNINKEINRHIIQVLDSDETYNTTLISAEQAVDAFIKDFLVLKEKFPDSSFGYEAMITGSVSYQSKTIISLAFESYMFTGGAHGSSNVSFLNFDAQTGLLLDNSVLFSDLEKIKELAETYFRKQENLTPDASLNDAGYWFEENSFHLPASIGLTQNELILHYNPYEIASYADGPKTISIPIEELKNLLLF</sequence>
<dbReference type="Pfam" id="PF13739">
    <property type="entry name" value="PdaC"/>
    <property type="match status" value="1"/>
</dbReference>
<evidence type="ECO:0000259" key="1">
    <source>
        <dbReference type="Pfam" id="PF11738"/>
    </source>
</evidence>
<feature type="domain" description="Deacetylase PdaC" evidence="2">
    <location>
        <begin position="39"/>
        <end position="144"/>
    </location>
</feature>
<dbReference type="AlphaFoldDB" id="I0WJU2"/>
<feature type="domain" description="DUF3298" evidence="1">
    <location>
        <begin position="169"/>
        <end position="240"/>
    </location>
</feature>
<proteinExistence type="predicted"/>
<dbReference type="Proteomes" id="UP000005938">
    <property type="component" value="Unassembled WGS sequence"/>
</dbReference>
<name>I0WJU2_9FLAO</name>
<dbReference type="RefSeq" id="WP_008236673.1">
    <property type="nucleotide sequence ID" value="NZ_AJJU01000002.1"/>
</dbReference>
<keyword evidence="4" id="KW-1185">Reference proteome</keyword>
<dbReference type="EMBL" id="AJJU01000002">
    <property type="protein sequence ID" value="EID76658.1"/>
    <property type="molecule type" value="Genomic_DNA"/>
</dbReference>
<gene>
    <name evidence="3" type="ORF">W5A_01505</name>
</gene>
<dbReference type="InterPro" id="IPR037126">
    <property type="entry name" value="PdaC/RsiV-like_sf"/>
</dbReference>
<evidence type="ECO:0000313" key="4">
    <source>
        <dbReference type="Proteomes" id="UP000005938"/>
    </source>
</evidence>
<dbReference type="Pfam" id="PF11738">
    <property type="entry name" value="DUF3298"/>
    <property type="match status" value="1"/>
</dbReference>
<dbReference type="InterPro" id="IPR025303">
    <property type="entry name" value="PdaC"/>
</dbReference>